<organism evidence="1 2">
    <name type="scientific">Aspergillus aculeatinus CBS 121060</name>
    <dbReference type="NCBI Taxonomy" id="1448322"/>
    <lineage>
        <taxon>Eukaryota</taxon>
        <taxon>Fungi</taxon>
        <taxon>Dikarya</taxon>
        <taxon>Ascomycota</taxon>
        <taxon>Pezizomycotina</taxon>
        <taxon>Eurotiomycetes</taxon>
        <taxon>Eurotiomycetidae</taxon>
        <taxon>Eurotiales</taxon>
        <taxon>Aspergillaceae</taxon>
        <taxon>Aspergillus</taxon>
        <taxon>Aspergillus subgen. Circumdati</taxon>
    </lineage>
</organism>
<accession>A0ACD1HB86</accession>
<sequence>MPPPGPRAAGFGLGLDVPSVWGKGHGLTRGDLRSCMCCCPPPLAPYGARILILCISVDDDSILWVEGVDTFTRTLSAE</sequence>
<dbReference type="EMBL" id="KZ824952">
    <property type="protein sequence ID" value="RAH70890.1"/>
    <property type="molecule type" value="Genomic_DNA"/>
</dbReference>
<gene>
    <name evidence="1" type="ORF">BO66DRAFT_74078</name>
</gene>
<evidence type="ECO:0000313" key="2">
    <source>
        <dbReference type="Proteomes" id="UP000249661"/>
    </source>
</evidence>
<protein>
    <submittedName>
        <fullName evidence="1">Uncharacterized protein</fullName>
    </submittedName>
</protein>
<evidence type="ECO:0000313" key="1">
    <source>
        <dbReference type="EMBL" id="RAH70890.1"/>
    </source>
</evidence>
<proteinExistence type="predicted"/>
<name>A0ACD1HB86_9EURO</name>
<dbReference type="Proteomes" id="UP000249661">
    <property type="component" value="Unassembled WGS sequence"/>
</dbReference>
<keyword evidence="2" id="KW-1185">Reference proteome</keyword>
<reference evidence="1" key="1">
    <citation type="submission" date="2018-02" db="EMBL/GenBank/DDBJ databases">
        <title>The genomes of Aspergillus section Nigri reveals drivers in fungal speciation.</title>
        <authorList>
            <consortium name="DOE Joint Genome Institute"/>
            <person name="Vesth T.C."/>
            <person name="Nybo J."/>
            <person name="Theobald S."/>
            <person name="Brandl J."/>
            <person name="Frisvad J.C."/>
            <person name="Nielsen K.F."/>
            <person name="Lyhne E.K."/>
            <person name="Kogle M.E."/>
            <person name="Kuo A."/>
            <person name="Riley R."/>
            <person name="Clum A."/>
            <person name="Nolan M."/>
            <person name="Lipzen A."/>
            <person name="Salamov A."/>
            <person name="Henrissat B."/>
            <person name="Wiebenga A."/>
            <person name="De vries R.P."/>
            <person name="Grigoriev I.V."/>
            <person name="Mortensen U.H."/>
            <person name="Andersen M.R."/>
            <person name="Baker S.E."/>
        </authorList>
    </citation>
    <scope>NUCLEOTIDE SEQUENCE</scope>
    <source>
        <strain evidence="1">CBS 121060</strain>
    </source>
</reference>